<organism evidence="3 4">
    <name type="scientific">Acidocella aromatica</name>
    <dbReference type="NCBI Taxonomy" id="1303579"/>
    <lineage>
        <taxon>Bacteria</taxon>
        <taxon>Pseudomonadati</taxon>
        <taxon>Pseudomonadota</taxon>
        <taxon>Alphaproteobacteria</taxon>
        <taxon>Acetobacterales</taxon>
        <taxon>Acidocellaceae</taxon>
        <taxon>Acidocella</taxon>
    </lineage>
</organism>
<dbReference type="GO" id="GO:0016020">
    <property type="term" value="C:membrane"/>
    <property type="evidence" value="ECO:0007669"/>
    <property type="project" value="TreeGrafter"/>
</dbReference>
<feature type="domain" description="Acyltransferase 3" evidence="2">
    <location>
        <begin position="9"/>
        <end position="349"/>
    </location>
</feature>
<evidence type="ECO:0000256" key="1">
    <source>
        <dbReference type="SAM" id="Phobius"/>
    </source>
</evidence>
<comment type="caution">
    <text evidence="3">The sequence shown here is derived from an EMBL/GenBank/DDBJ whole genome shotgun (WGS) entry which is preliminary data.</text>
</comment>
<dbReference type="Pfam" id="PF01757">
    <property type="entry name" value="Acyl_transf_3"/>
    <property type="match status" value="1"/>
</dbReference>
<keyword evidence="1" id="KW-0812">Transmembrane</keyword>
<dbReference type="EMBL" id="JACHFJ010000003">
    <property type="protein sequence ID" value="MBB5372893.1"/>
    <property type="molecule type" value="Genomic_DNA"/>
</dbReference>
<keyword evidence="1" id="KW-0472">Membrane</keyword>
<evidence type="ECO:0000313" key="4">
    <source>
        <dbReference type="Proteomes" id="UP000553706"/>
    </source>
</evidence>
<feature type="transmembrane region" description="Helical" evidence="1">
    <location>
        <begin position="296"/>
        <end position="319"/>
    </location>
</feature>
<feature type="transmembrane region" description="Helical" evidence="1">
    <location>
        <begin position="245"/>
        <end position="276"/>
    </location>
</feature>
<feature type="transmembrane region" description="Helical" evidence="1">
    <location>
        <begin position="7"/>
        <end position="26"/>
    </location>
</feature>
<keyword evidence="1" id="KW-1133">Transmembrane helix</keyword>
<name>A0A840VAU6_9PROT</name>
<dbReference type="AlphaFoldDB" id="A0A840VAU6"/>
<feature type="transmembrane region" description="Helical" evidence="1">
    <location>
        <begin position="167"/>
        <end position="191"/>
    </location>
</feature>
<dbReference type="Proteomes" id="UP000553706">
    <property type="component" value="Unassembled WGS sequence"/>
</dbReference>
<dbReference type="InterPro" id="IPR050879">
    <property type="entry name" value="Acyltransferase_3"/>
</dbReference>
<protein>
    <submittedName>
        <fullName evidence="3">Peptidoglycan/LPS O-acetylase OafA/YrhL</fullName>
    </submittedName>
</protein>
<feature type="transmembrane region" description="Helical" evidence="1">
    <location>
        <begin position="102"/>
        <end position="123"/>
    </location>
</feature>
<dbReference type="GO" id="GO:0000271">
    <property type="term" value="P:polysaccharide biosynthetic process"/>
    <property type="evidence" value="ECO:0007669"/>
    <property type="project" value="TreeGrafter"/>
</dbReference>
<evidence type="ECO:0000259" key="2">
    <source>
        <dbReference type="Pfam" id="PF01757"/>
    </source>
</evidence>
<proteinExistence type="predicted"/>
<feature type="transmembrane region" description="Helical" evidence="1">
    <location>
        <begin position="331"/>
        <end position="352"/>
    </location>
</feature>
<dbReference type="PANTHER" id="PTHR23028:SF131">
    <property type="entry name" value="BLR2367 PROTEIN"/>
    <property type="match status" value="1"/>
</dbReference>
<dbReference type="RefSeq" id="WP_183265910.1">
    <property type="nucleotide sequence ID" value="NZ_JACHFJ010000003.1"/>
</dbReference>
<sequence>MTAKQEITDLTICRAVFAGWVFVYHIDLYLNFSAWLGPFADIIRRGYLGVDGFFILSGLILARVHPDLANQDKDTRTPQFKPPARAAVLAFWGKRFARLYPVHLATIAILGGLVLSGMALGWAPRDPSRFGLSSLAQNLLLVQGWGGTVQGAWNYPSWSISTEWAGYLLFPLLWLALTYCPAIVAVQVAVIGFTVMGTVFIMNDYSLNLTYAWGLFRFIPEFVTGVASARFVYLCADEAWMRRLCLYGGGAFTLGGAAMGVDLITVVGLWAVLFAFLMQADTGWPPMLGNRPALRWLGLISYSFYMSFSIPELVLCQFFRRAGWTPADHAALFASGMVVGTFVLAILLYTAVETPCRRAADKWLAARASDTEPVTLKLNA</sequence>
<feature type="transmembrane region" description="Helical" evidence="1">
    <location>
        <begin position="211"/>
        <end position="233"/>
    </location>
</feature>
<dbReference type="PANTHER" id="PTHR23028">
    <property type="entry name" value="ACETYLTRANSFERASE"/>
    <property type="match status" value="1"/>
</dbReference>
<gene>
    <name evidence="3" type="ORF">HNP71_001144</name>
</gene>
<dbReference type="InterPro" id="IPR002656">
    <property type="entry name" value="Acyl_transf_3_dom"/>
</dbReference>
<keyword evidence="4" id="KW-1185">Reference proteome</keyword>
<dbReference type="GO" id="GO:0016747">
    <property type="term" value="F:acyltransferase activity, transferring groups other than amino-acyl groups"/>
    <property type="evidence" value="ECO:0007669"/>
    <property type="project" value="InterPro"/>
</dbReference>
<accession>A0A840VAU6</accession>
<reference evidence="3 4" key="1">
    <citation type="submission" date="2020-08" db="EMBL/GenBank/DDBJ databases">
        <title>Genomic Encyclopedia of Type Strains, Phase IV (KMG-IV): sequencing the most valuable type-strain genomes for metagenomic binning, comparative biology and taxonomic classification.</title>
        <authorList>
            <person name="Goeker M."/>
        </authorList>
    </citation>
    <scope>NUCLEOTIDE SEQUENCE [LARGE SCALE GENOMIC DNA]</scope>
    <source>
        <strain evidence="3 4">DSM 27026</strain>
    </source>
</reference>
<evidence type="ECO:0000313" key="3">
    <source>
        <dbReference type="EMBL" id="MBB5372893.1"/>
    </source>
</evidence>